<proteinExistence type="predicted"/>
<evidence type="ECO:0000313" key="2">
    <source>
        <dbReference type="EMBL" id="KAJ9565564.1"/>
    </source>
</evidence>
<dbReference type="Pfam" id="PF14291">
    <property type="entry name" value="DUF4371"/>
    <property type="match status" value="1"/>
</dbReference>
<name>A0AA38WUH5_9ASTR</name>
<organism evidence="2 3">
    <name type="scientific">Centaurea solstitialis</name>
    <name type="common">yellow star-thistle</name>
    <dbReference type="NCBI Taxonomy" id="347529"/>
    <lineage>
        <taxon>Eukaryota</taxon>
        <taxon>Viridiplantae</taxon>
        <taxon>Streptophyta</taxon>
        <taxon>Embryophyta</taxon>
        <taxon>Tracheophyta</taxon>
        <taxon>Spermatophyta</taxon>
        <taxon>Magnoliopsida</taxon>
        <taxon>eudicotyledons</taxon>
        <taxon>Gunneridae</taxon>
        <taxon>Pentapetalae</taxon>
        <taxon>asterids</taxon>
        <taxon>campanulids</taxon>
        <taxon>Asterales</taxon>
        <taxon>Asteraceae</taxon>
        <taxon>Carduoideae</taxon>
        <taxon>Cardueae</taxon>
        <taxon>Centaureinae</taxon>
        <taxon>Centaurea</taxon>
    </lineage>
</organism>
<comment type="caution">
    <text evidence="2">The sequence shown here is derived from an EMBL/GenBank/DDBJ whole genome shotgun (WGS) entry which is preliminary data.</text>
</comment>
<dbReference type="AlphaFoldDB" id="A0AA38WUH5"/>
<dbReference type="InterPro" id="IPR025398">
    <property type="entry name" value="DUF4371"/>
</dbReference>
<reference evidence="2" key="1">
    <citation type="submission" date="2023-03" db="EMBL/GenBank/DDBJ databases">
        <title>Chromosome-scale reference genome and RAD-based genetic map of yellow starthistle (Centaurea solstitialis) reveal putative structural variation and QTLs associated with invader traits.</title>
        <authorList>
            <person name="Reatini B."/>
            <person name="Cang F.A."/>
            <person name="Jiang Q."/>
            <person name="Mckibben M.T.W."/>
            <person name="Barker M.S."/>
            <person name="Rieseberg L.H."/>
            <person name="Dlugosch K.M."/>
        </authorList>
    </citation>
    <scope>NUCLEOTIDE SEQUENCE</scope>
    <source>
        <strain evidence="2">CAN-66</strain>
        <tissue evidence="2">Leaf</tissue>
    </source>
</reference>
<dbReference type="EMBL" id="JARYMX010000001">
    <property type="protein sequence ID" value="KAJ9565564.1"/>
    <property type="molecule type" value="Genomic_DNA"/>
</dbReference>
<feature type="domain" description="DUF4371" evidence="1">
    <location>
        <begin position="49"/>
        <end position="219"/>
    </location>
</feature>
<sequence length="367" mass="42406">MDELLADPTDRRRMANYNPNDCDKIRRAYLQRSPHQPCHQRFLKQSLWGFKNGKKLDRFQRHIGRIKSSHNQCRLKCEDLMNENQHIGYSFAKQSDQINRENETRLLASIDCLAFRDHGELKDSKNVGNFKELLKFLGDHNEETRKSLAERRVDGQLPSTFCLLIIFNQISHQLVLLRLFSILIDECLDVSTKEQMTHVIQYVNMKGCVIERFLGIAHYSTNFQGYDGASNMRIEFNGLKSLFLKDNIIIGVAKNDPDVASLFTMISRLVNIVGGSCKCKDILRKKQAHKVKEAIDIGEIKSSKGLHQEYTLQRAMDTRWSFHFRALVNIGIMFPYILEVLEYVFEDEASLEQKGDAKQLLASFGII</sequence>
<dbReference type="PANTHER" id="PTHR11697">
    <property type="entry name" value="GENERAL TRANSCRIPTION FACTOR 2-RELATED ZINC FINGER PROTEIN"/>
    <property type="match status" value="1"/>
</dbReference>
<dbReference type="Proteomes" id="UP001172457">
    <property type="component" value="Chromosome 1"/>
</dbReference>
<dbReference type="InterPro" id="IPR055298">
    <property type="entry name" value="AtLOH3-like"/>
</dbReference>
<protein>
    <recommendedName>
        <fullName evidence="1">DUF4371 domain-containing protein</fullName>
    </recommendedName>
</protein>
<evidence type="ECO:0000313" key="3">
    <source>
        <dbReference type="Proteomes" id="UP001172457"/>
    </source>
</evidence>
<keyword evidence="3" id="KW-1185">Reference proteome</keyword>
<dbReference type="PANTHER" id="PTHR11697:SF230">
    <property type="entry name" value="ZINC FINGER, MYM DOMAIN CONTAINING 1"/>
    <property type="match status" value="1"/>
</dbReference>
<gene>
    <name evidence="2" type="ORF">OSB04_001530</name>
</gene>
<accession>A0AA38WUH5</accession>
<evidence type="ECO:0000259" key="1">
    <source>
        <dbReference type="Pfam" id="PF14291"/>
    </source>
</evidence>